<reference evidence="1" key="1">
    <citation type="journal article" date="2014" name="Front. Microbiol.">
        <title>High frequency of phylogenetically diverse reductive dehalogenase-homologous genes in deep subseafloor sedimentary metagenomes.</title>
        <authorList>
            <person name="Kawai M."/>
            <person name="Futagami T."/>
            <person name="Toyoda A."/>
            <person name="Takaki Y."/>
            <person name="Nishi S."/>
            <person name="Hori S."/>
            <person name="Arai W."/>
            <person name="Tsubouchi T."/>
            <person name="Morono Y."/>
            <person name="Uchiyama I."/>
            <person name="Ito T."/>
            <person name="Fujiyama A."/>
            <person name="Inagaki F."/>
            <person name="Takami H."/>
        </authorList>
    </citation>
    <scope>NUCLEOTIDE SEQUENCE</scope>
    <source>
        <strain evidence="1">Expedition CK06-06</strain>
    </source>
</reference>
<evidence type="ECO:0000313" key="1">
    <source>
        <dbReference type="EMBL" id="GAH39305.1"/>
    </source>
</evidence>
<sequence length="61" mass="6611">DETHHVITVQGNIYPDKVPIPSAVPPVRTRKAATPVAVVIEDSGPITNFAALKERIAKRKP</sequence>
<dbReference type="EMBL" id="BARU01005641">
    <property type="protein sequence ID" value="GAH39305.1"/>
    <property type="molecule type" value="Genomic_DNA"/>
</dbReference>
<dbReference type="AlphaFoldDB" id="X1G3C0"/>
<name>X1G3C0_9ZZZZ</name>
<accession>X1G3C0</accession>
<protein>
    <submittedName>
        <fullName evidence="1">Uncharacterized protein</fullName>
    </submittedName>
</protein>
<organism evidence="1">
    <name type="scientific">marine sediment metagenome</name>
    <dbReference type="NCBI Taxonomy" id="412755"/>
    <lineage>
        <taxon>unclassified sequences</taxon>
        <taxon>metagenomes</taxon>
        <taxon>ecological metagenomes</taxon>
    </lineage>
</organism>
<gene>
    <name evidence="1" type="ORF">S03H2_11024</name>
</gene>
<feature type="non-terminal residue" evidence="1">
    <location>
        <position position="1"/>
    </location>
</feature>
<comment type="caution">
    <text evidence="1">The sequence shown here is derived from an EMBL/GenBank/DDBJ whole genome shotgun (WGS) entry which is preliminary data.</text>
</comment>
<proteinExistence type="predicted"/>